<dbReference type="InterPro" id="IPR050464">
    <property type="entry name" value="Zeta_carotene_desat/Oxidored"/>
</dbReference>
<dbReference type="AlphaFoldDB" id="A0A2U1ZYJ8"/>
<keyword evidence="1" id="KW-1133">Transmembrane helix</keyword>
<name>A0A2U1ZYJ8_9MICO</name>
<evidence type="ECO:0000259" key="2">
    <source>
        <dbReference type="Pfam" id="PF01593"/>
    </source>
</evidence>
<dbReference type="Pfam" id="PF01593">
    <property type="entry name" value="Amino_oxidase"/>
    <property type="match status" value="1"/>
</dbReference>
<feature type="domain" description="Amine oxidase" evidence="2">
    <location>
        <begin position="22"/>
        <end position="284"/>
    </location>
</feature>
<dbReference type="PANTHER" id="PTHR42923">
    <property type="entry name" value="PROTOPORPHYRINOGEN OXIDASE"/>
    <property type="match status" value="1"/>
</dbReference>
<dbReference type="InterPro" id="IPR036188">
    <property type="entry name" value="FAD/NAD-bd_sf"/>
</dbReference>
<reference evidence="3 4" key="1">
    <citation type="submission" date="2018-03" db="EMBL/GenBank/DDBJ databases">
        <title>Genome assembly of novel Miniimonas species PCH200.</title>
        <authorList>
            <person name="Thakur V."/>
            <person name="Kumar V."/>
            <person name="Singh D."/>
        </authorList>
    </citation>
    <scope>NUCLEOTIDE SEQUENCE [LARGE SCALE GENOMIC DNA]</scope>
    <source>
        <strain evidence="3 4">PCH200</strain>
    </source>
</reference>
<keyword evidence="1" id="KW-0812">Transmembrane</keyword>
<evidence type="ECO:0000256" key="1">
    <source>
        <dbReference type="SAM" id="Phobius"/>
    </source>
</evidence>
<dbReference type="PANTHER" id="PTHR42923:SF17">
    <property type="entry name" value="AMINE OXIDASE DOMAIN-CONTAINING PROTEIN"/>
    <property type="match status" value="1"/>
</dbReference>
<dbReference type="SUPFAM" id="SSF51905">
    <property type="entry name" value="FAD/NAD(P)-binding domain"/>
    <property type="match status" value="1"/>
</dbReference>
<comment type="caution">
    <text evidence="3">The sequence shown here is derived from an EMBL/GenBank/DDBJ whole genome shotgun (WGS) entry which is preliminary data.</text>
</comment>
<evidence type="ECO:0000313" key="4">
    <source>
        <dbReference type="Proteomes" id="UP000245166"/>
    </source>
</evidence>
<dbReference type="GO" id="GO:0016491">
    <property type="term" value="F:oxidoreductase activity"/>
    <property type="evidence" value="ECO:0007669"/>
    <property type="project" value="InterPro"/>
</dbReference>
<dbReference type="Gene3D" id="3.50.50.60">
    <property type="entry name" value="FAD/NAD(P)-binding domain"/>
    <property type="match status" value="1"/>
</dbReference>
<dbReference type="Proteomes" id="UP000245166">
    <property type="component" value="Unassembled WGS sequence"/>
</dbReference>
<dbReference type="EMBL" id="PYHR01000002">
    <property type="protein sequence ID" value="PWD52059.1"/>
    <property type="molecule type" value="Genomic_DNA"/>
</dbReference>
<sequence>MGSRRARDRRTMRIAIIGAGGAGLTAAWLLEQEHDVVLLERDVRLGGHAHTIEVEVDGARVPVEAGFQFFGTGPTYAVLNRLLDALHLERTPYPATMSLTTTATGSTVALPPWRGGPVRRSLTPRALADVIRFRRFLAGVPRFLASNDTTTTTREYIEAQRLPAAFVDRFLHPLLLSFWCVEPEELQGFAAFNTLHYLAGAAAGGLRPPRQVALEGGLRTYVDALARDVQRADVRTGVGVERVERHGGDLVVHDSSGGSHTVDRVVVATNARQALALLGPLDGLEEMRAQLARFEYVDTRIAVHGDTRLMPADRSAWSVVNVRWDGAHAQNTVWGPGHSHDVFRSWVTFAEKLPEPLHPVVTYEHGKVTPTYFDAQRRLAEVQGGGGVWLAGPYTAGADSHESAVRSAVTVARALAPGSARLAALGG</sequence>
<proteinExistence type="predicted"/>
<keyword evidence="1" id="KW-0472">Membrane</keyword>
<feature type="transmembrane region" description="Helical" evidence="1">
    <location>
        <begin position="12"/>
        <end position="30"/>
    </location>
</feature>
<accession>A0A2U1ZYJ8</accession>
<keyword evidence="4" id="KW-1185">Reference proteome</keyword>
<protein>
    <recommendedName>
        <fullName evidence="2">Amine oxidase domain-containing protein</fullName>
    </recommendedName>
</protein>
<organism evidence="3 4">
    <name type="scientific">Serinibacter arcticus</name>
    <dbReference type="NCBI Taxonomy" id="1655435"/>
    <lineage>
        <taxon>Bacteria</taxon>
        <taxon>Bacillati</taxon>
        <taxon>Actinomycetota</taxon>
        <taxon>Actinomycetes</taxon>
        <taxon>Micrococcales</taxon>
        <taxon>Beutenbergiaceae</taxon>
        <taxon>Serinibacter</taxon>
    </lineage>
</organism>
<gene>
    <name evidence="3" type="ORF">C8046_16810</name>
</gene>
<evidence type="ECO:0000313" key="3">
    <source>
        <dbReference type="EMBL" id="PWD52059.1"/>
    </source>
</evidence>
<dbReference type="InterPro" id="IPR002937">
    <property type="entry name" value="Amino_oxidase"/>
</dbReference>